<sequence length="455" mass="52018">MFQIRDICSIFLRVYFYQFCQLEWILLLVSKLFSLFCNLENFITRFIRLYSCIFLSRVLLTIGVVLILDSPLTADKKQPRRNVIKTKVESIGYVSVADGFQEPTDIQFFPGDPKRMIILEKRGKLIEVDLTTKVKTLRADFTGQIETRSEEGLLGLAFSPDFQTDSKFFVNVIVKEGGKDYSKILEFEWKEHLVQKIEHSKRMILKLEQPYSNHNGGQLAFGPDRKLYIGFGDGGGANDPYKNGQNPGTFLGKLLRILPNPHAAGATYKVPEDNPFVHHPGFLPEIWSYGFRNPWRFSFDKLTGELYVADVGQNEFEEIDLIQKGGNYGWNIREGFHCFKKNPGCVDNFLIDPIHEYSREEGQSITGGYVYRGKEIPKLVGSYLYGDFVTGKIWALKQKNGRKISNELVIQVPFQISTFGQDISGEVYFTDFGSGNIFRIAKKIERFAKNDSIAC</sequence>
<dbReference type="InterPro" id="IPR011042">
    <property type="entry name" value="6-blade_b-propeller_TolB-like"/>
</dbReference>
<keyword evidence="1" id="KW-1133">Transmembrane helix</keyword>
<evidence type="ECO:0000259" key="2">
    <source>
        <dbReference type="Pfam" id="PF07995"/>
    </source>
</evidence>
<dbReference type="EMBL" id="AKWW02000012">
    <property type="protein sequence ID" value="EMF44600.1"/>
    <property type="molecule type" value="Genomic_DNA"/>
</dbReference>
<dbReference type="AlphaFoldDB" id="M3ECE5"/>
<proteinExistence type="predicted"/>
<organism evidence="3 4">
    <name type="scientific">Leptospira interrogans serovar Lora str. TE 1992</name>
    <dbReference type="NCBI Taxonomy" id="1193028"/>
    <lineage>
        <taxon>Bacteria</taxon>
        <taxon>Pseudomonadati</taxon>
        <taxon>Spirochaetota</taxon>
        <taxon>Spirochaetia</taxon>
        <taxon>Leptospirales</taxon>
        <taxon>Leptospiraceae</taxon>
        <taxon>Leptospira</taxon>
    </lineage>
</organism>
<dbReference type="SUPFAM" id="SSF50952">
    <property type="entry name" value="Soluble quinoprotein glucose dehydrogenase"/>
    <property type="match status" value="1"/>
</dbReference>
<accession>M3ECE5</accession>
<dbReference type="PANTHER" id="PTHR19328:SF75">
    <property type="entry name" value="ALDOSE SUGAR DEHYDROGENASE YLII"/>
    <property type="match status" value="1"/>
</dbReference>
<dbReference type="Pfam" id="PF07995">
    <property type="entry name" value="GSDH"/>
    <property type="match status" value="1"/>
</dbReference>
<dbReference type="InterPro" id="IPR012938">
    <property type="entry name" value="Glc/Sorbosone_DH"/>
</dbReference>
<evidence type="ECO:0000313" key="3">
    <source>
        <dbReference type="EMBL" id="EMF44600.1"/>
    </source>
</evidence>
<name>M3ECE5_LEPIR</name>
<evidence type="ECO:0000256" key="1">
    <source>
        <dbReference type="SAM" id="Phobius"/>
    </source>
</evidence>
<gene>
    <name evidence="3" type="ORF">LEP1GSC067_3701</name>
</gene>
<reference evidence="3 4" key="1">
    <citation type="submission" date="2013-01" db="EMBL/GenBank/DDBJ databases">
        <authorList>
            <person name="Harkins D.M."/>
            <person name="Durkin A.S."/>
            <person name="Brinkac L.M."/>
            <person name="Haft D.H."/>
            <person name="Selengut J.D."/>
            <person name="Sanka R."/>
            <person name="DePew J."/>
            <person name="Purushe J."/>
            <person name="Hartskeerl R.A."/>
            <person name="Ahmed A."/>
            <person name="van der Linden H."/>
            <person name="Goris M.G.A."/>
            <person name="Vinetz J.M."/>
            <person name="Sutton G.G."/>
            <person name="Nierman W.C."/>
            <person name="Fouts D.E."/>
        </authorList>
    </citation>
    <scope>NUCLEOTIDE SEQUENCE [LARGE SCALE GENOMIC DNA]</scope>
    <source>
        <strain evidence="3 4">TE 1992</strain>
    </source>
</reference>
<protein>
    <submittedName>
        <fullName evidence="3">Glucose/sorbosone dehydrogenase</fullName>
    </submittedName>
</protein>
<keyword evidence="1" id="KW-0472">Membrane</keyword>
<dbReference type="Proteomes" id="UP000011754">
    <property type="component" value="Unassembled WGS sequence"/>
</dbReference>
<keyword evidence="1" id="KW-0812">Transmembrane</keyword>
<dbReference type="InterPro" id="IPR011041">
    <property type="entry name" value="Quinoprot_gluc/sorb_DH_b-prop"/>
</dbReference>
<feature type="domain" description="Glucose/Sorbosone dehydrogenase" evidence="2">
    <location>
        <begin position="100"/>
        <end position="436"/>
    </location>
</feature>
<feature type="transmembrane region" description="Helical" evidence="1">
    <location>
        <begin position="15"/>
        <end position="37"/>
    </location>
</feature>
<evidence type="ECO:0000313" key="4">
    <source>
        <dbReference type="Proteomes" id="UP000011754"/>
    </source>
</evidence>
<dbReference type="PANTHER" id="PTHR19328">
    <property type="entry name" value="HEDGEHOG-INTERACTING PROTEIN"/>
    <property type="match status" value="1"/>
</dbReference>
<comment type="caution">
    <text evidence="3">The sequence shown here is derived from an EMBL/GenBank/DDBJ whole genome shotgun (WGS) entry which is preliminary data.</text>
</comment>
<dbReference type="Gene3D" id="2.120.10.30">
    <property type="entry name" value="TolB, C-terminal domain"/>
    <property type="match status" value="1"/>
</dbReference>
<feature type="transmembrane region" description="Helical" evidence="1">
    <location>
        <begin position="49"/>
        <end position="68"/>
    </location>
</feature>